<organism evidence="3 4">
    <name type="scientific">Gordonia malaquae NBRC 108250</name>
    <dbReference type="NCBI Taxonomy" id="1223542"/>
    <lineage>
        <taxon>Bacteria</taxon>
        <taxon>Bacillati</taxon>
        <taxon>Actinomycetota</taxon>
        <taxon>Actinomycetes</taxon>
        <taxon>Mycobacteriales</taxon>
        <taxon>Gordoniaceae</taxon>
        <taxon>Gordonia</taxon>
    </lineage>
</organism>
<evidence type="ECO:0000313" key="3">
    <source>
        <dbReference type="EMBL" id="GAC80005.1"/>
    </source>
</evidence>
<comment type="caution">
    <text evidence="3">The sequence shown here is derived from an EMBL/GenBank/DDBJ whole genome shotgun (WGS) entry which is preliminary data.</text>
</comment>
<evidence type="ECO:0000259" key="2">
    <source>
        <dbReference type="Pfam" id="PF06889"/>
    </source>
</evidence>
<gene>
    <name evidence="3" type="ORF">GM1_013_01420</name>
</gene>
<protein>
    <recommendedName>
        <fullName evidence="2">DUF1266 domain-containing protein</fullName>
    </recommendedName>
</protein>
<dbReference type="RefSeq" id="WP_008378717.1">
    <property type="nucleotide sequence ID" value="NZ_BAOP01000013.1"/>
</dbReference>
<sequence length="262" mass="28109">MTSGFDPPILTSSNGPTHGPRASVLAMSAPITSGLRLHWNSPERPGGGIDVTVEEKLHISRRWQITSADSWLHVTDSLIRGEHIRATPGELALDIRDELLEGTGAAYLDLDGWVAAVYAHGEQSSWTDEQTDLVVRQAVKSFHVEQQLATDGLLPPGERIVTMFAHDLANAAYLVYAGARLGYANPTTAEQMLDALGHNASNVDAFQTWAQFGAAYVAASSVLYGGYPTDAHYIDAAGTVRTLLSSPMSPWTNIGFPGRSAP</sequence>
<keyword evidence="4" id="KW-1185">Reference proteome</keyword>
<accession>M3UK80</accession>
<evidence type="ECO:0000313" key="4">
    <source>
        <dbReference type="Proteomes" id="UP000035009"/>
    </source>
</evidence>
<dbReference type="Proteomes" id="UP000035009">
    <property type="component" value="Unassembled WGS sequence"/>
</dbReference>
<feature type="domain" description="DUF1266" evidence="2">
    <location>
        <begin position="60"/>
        <end position="254"/>
    </location>
</feature>
<dbReference type="Pfam" id="PF06889">
    <property type="entry name" value="DUF1266"/>
    <property type="match status" value="1"/>
</dbReference>
<dbReference type="InterPro" id="IPR009677">
    <property type="entry name" value="DUF1266"/>
</dbReference>
<evidence type="ECO:0000256" key="1">
    <source>
        <dbReference type="SAM" id="MobiDB-lite"/>
    </source>
</evidence>
<feature type="region of interest" description="Disordered" evidence="1">
    <location>
        <begin position="1"/>
        <end position="22"/>
    </location>
</feature>
<name>M3UK80_GORML</name>
<dbReference type="STRING" id="410332.SAMN04488550_0924"/>
<reference evidence="3 4" key="1">
    <citation type="submission" date="2013-02" db="EMBL/GenBank/DDBJ databases">
        <title>Whole genome shotgun sequence of Gordonia malaquae NBRC 108250.</title>
        <authorList>
            <person name="Yoshida I."/>
            <person name="Hosoyama A."/>
            <person name="Tsuchikane K."/>
            <person name="Ando Y."/>
            <person name="Baba S."/>
            <person name="Ohji S."/>
            <person name="Hamada M."/>
            <person name="Tamura T."/>
            <person name="Yamazoe A."/>
            <person name="Yamazaki S."/>
            <person name="Fujita N."/>
        </authorList>
    </citation>
    <scope>NUCLEOTIDE SEQUENCE [LARGE SCALE GENOMIC DNA]</scope>
    <source>
        <strain evidence="3 4">NBRC 108250</strain>
    </source>
</reference>
<proteinExistence type="predicted"/>
<dbReference type="AlphaFoldDB" id="M3UK80"/>
<dbReference type="EMBL" id="BAOP01000013">
    <property type="protein sequence ID" value="GAC80005.1"/>
    <property type="molecule type" value="Genomic_DNA"/>
</dbReference>
<dbReference type="eggNOG" id="ENOG5030WDJ">
    <property type="taxonomic scope" value="Bacteria"/>
</dbReference>
<dbReference type="OrthoDB" id="4322331at2"/>